<sequence>MNVLYFPKEVLDKAIEESCNDIFHSLTDESQIDDDRLQHMNEKSARNKGKYIKFVVHLSTIPNERVEISIDNEYSIMFLRKEIISKIQLKLKFLKGINSLRITKLKKIGQFENVKIPQEGIVSDHIQEGDQLLCDFECSEIWIKAKMYFDSPGKNIMAECSLKLQLNQKVKNFKKMMQKFIYCIWNKFCAEQDNEVINTTTYVLDGFKFLLDEDTIDAMIQQKEEKKRNPSDYEPSLDSLECQDNDNLNSIQKGIKLTKLKTSFDVIMSMSNIEDTFSDCTWGKDDYQERFDRDFGKIKDYFSNQFEIQKNSTSLISEGDYSYTNFKPTDTTGCLNLIEVRCKFLSLKNEFRRRLNNQIKRSPVQKSGSFLNSGNNLEKTAEEDSHHVDIEMKKELKPRTVKVLDYPNPKPRKTSKDLEISSFDEIVAMTSSQNVNAYQRRGSMSSRRFESRRNQVLPYSLFGNIIVDEQTNWRVMKKNESLLLGDAFFSLPKSSDVTHFVENSLCKSPLDYTPRKSSLADTEEDFKALDCREEQERIKLIDKLIAQYDRSSSESGGTHEEEKVLQPLIELPQELEEKVEEEPKDMYKQYLYEKLVDKPLDGVNCCYNYLEKFYREDMDISSFENTKLMELKHSSLVAHSSGSLHLNDSSKMISIPLHKTRDCSNLEKIRKVIKDNDFQISVLECICQKIGKPEAHFQEMYENRKKSNKQRFSNLFLSLSNIVKLGYHSKTQIEIDKITREILKSIMDHSDNVLRLEDDDFPEEIPQIREFKYQKILAAQEEIIPEDASWFERFRRSISRLSDCICCR</sequence>
<reference evidence="1" key="1">
    <citation type="submission" date="2023-07" db="EMBL/GenBank/DDBJ databases">
        <authorList>
            <consortium name="AG Swart"/>
            <person name="Singh M."/>
            <person name="Singh A."/>
            <person name="Seah K."/>
            <person name="Emmerich C."/>
        </authorList>
    </citation>
    <scope>NUCLEOTIDE SEQUENCE</scope>
    <source>
        <strain evidence="1">DP1</strain>
    </source>
</reference>
<evidence type="ECO:0000313" key="1">
    <source>
        <dbReference type="EMBL" id="CAI2383256.1"/>
    </source>
</evidence>
<dbReference type="EMBL" id="CAMPGE010025507">
    <property type="protein sequence ID" value="CAI2383256.1"/>
    <property type="molecule type" value="Genomic_DNA"/>
</dbReference>
<evidence type="ECO:0000313" key="2">
    <source>
        <dbReference type="Proteomes" id="UP001295684"/>
    </source>
</evidence>
<dbReference type="Proteomes" id="UP001295684">
    <property type="component" value="Unassembled WGS sequence"/>
</dbReference>
<protein>
    <submittedName>
        <fullName evidence="1">Uncharacterized protein</fullName>
    </submittedName>
</protein>
<name>A0AAD2D8A9_EUPCR</name>
<gene>
    <name evidence="1" type="ORF">ECRASSUSDP1_LOCUS24752</name>
</gene>
<proteinExistence type="predicted"/>
<organism evidence="1 2">
    <name type="scientific">Euplotes crassus</name>
    <dbReference type="NCBI Taxonomy" id="5936"/>
    <lineage>
        <taxon>Eukaryota</taxon>
        <taxon>Sar</taxon>
        <taxon>Alveolata</taxon>
        <taxon>Ciliophora</taxon>
        <taxon>Intramacronucleata</taxon>
        <taxon>Spirotrichea</taxon>
        <taxon>Hypotrichia</taxon>
        <taxon>Euplotida</taxon>
        <taxon>Euplotidae</taxon>
        <taxon>Moneuplotes</taxon>
    </lineage>
</organism>
<comment type="caution">
    <text evidence="1">The sequence shown here is derived from an EMBL/GenBank/DDBJ whole genome shotgun (WGS) entry which is preliminary data.</text>
</comment>
<dbReference type="AlphaFoldDB" id="A0AAD2D8A9"/>
<accession>A0AAD2D8A9</accession>
<keyword evidence="2" id="KW-1185">Reference proteome</keyword>